<dbReference type="Proteomes" id="UP000472320">
    <property type="component" value="Unassembled WGS sequence"/>
</dbReference>
<organism evidence="1 2">
    <name type="scientific">Massilia eburnea</name>
    <dbReference type="NCBI Taxonomy" id="1776165"/>
    <lineage>
        <taxon>Bacteria</taxon>
        <taxon>Pseudomonadati</taxon>
        <taxon>Pseudomonadota</taxon>
        <taxon>Betaproteobacteria</taxon>
        <taxon>Burkholderiales</taxon>
        <taxon>Oxalobacteraceae</taxon>
        <taxon>Telluria group</taxon>
        <taxon>Massilia</taxon>
    </lineage>
</organism>
<dbReference type="AlphaFoldDB" id="A0A6L6QIR9"/>
<accession>A0A6L6QIR9</accession>
<dbReference type="RefSeq" id="WP_155455097.1">
    <property type="nucleotide sequence ID" value="NZ_WNKX01000012.1"/>
</dbReference>
<name>A0A6L6QIR9_9BURK</name>
<comment type="caution">
    <text evidence="1">The sequence shown here is derived from an EMBL/GenBank/DDBJ whole genome shotgun (WGS) entry which is preliminary data.</text>
</comment>
<sequence>MKLELLHNTAIDMAAEFGDESWHCASYVPFKDGRLVMLAKPYGTGDYWLVQLRDGKVDKRKLPAALHAEMLEFADAYWDDQHHYRLSLKAFSVGGKLALLLADRKLYLLDDISSELVPLDIDNALAKWSSEFEQEEPGYASAPSRKATFFAQDFGPTQDQRVPVTFRGFHCDSVNNFLALLSVDVAQGRARWEAGRLPHAPMTIQYGPYLGNTGYACFSHAAWQGSTGLAFGVGNMEPHFRLGMQFVELLEIDERANVLASRLTIDEACYGKFSADLKWLLLTPMYKKYSRKGKQTVVALENHAETPIALPRGCTKLRVLDILGEHAWLAGDDSSAIVSCRIAT</sequence>
<proteinExistence type="predicted"/>
<evidence type="ECO:0000313" key="2">
    <source>
        <dbReference type="Proteomes" id="UP000472320"/>
    </source>
</evidence>
<protein>
    <submittedName>
        <fullName evidence="1">Uncharacterized protein</fullName>
    </submittedName>
</protein>
<dbReference type="OrthoDB" id="357461at2"/>
<gene>
    <name evidence="1" type="ORF">GM658_16210</name>
</gene>
<dbReference type="EMBL" id="WNKX01000012">
    <property type="protein sequence ID" value="MTW12149.1"/>
    <property type="molecule type" value="Genomic_DNA"/>
</dbReference>
<reference evidence="1 2" key="1">
    <citation type="submission" date="2019-11" db="EMBL/GenBank/DDBJ databases">
        <title>Type strains purchased from KCTC, JCM and DSMZ.</title>
        <authorList>
            <person name="Lu H."/>
        </authorList>
    </citation>
    <scope>NUCLEOTIDE SEQUENCE [LARGE SCALE GENOMIC DNA]</scope>
    <source>
        <strain evidence="1 2">JCM 31587</strain>
    </source>
</reference>
<evidence type="ECO:0000313" key="1">
    <source>
        <dbReference type="EMBL" id="MTW12149.1"/>
    </source>
</evidence>
<keyword evidence="2" id="KW-1185">Reference proteome</keyword>